<dbReference type="Proteomes" id="UP000601597">
    <property type="component" value="Unassembled WGS sequence"/>
</dbReference>
<dbReference type="EMBL" id="BMXV01000005">
    <property type="protein sequence ID" value="GGY75954.1"/>
    <property type="molecule type" value="Genomic_DNA"/>
</dbReference>
<proteinExistence type="predicted"/>
<comment type="caution">
    <text evidence="1">The sequence shown here is derived from an EMBL/GenBank/DDBJ whole genome shotgun (WGS) entry which is preliminary data.</text>
</comment>
<accession>A0ABQ3B372</accession>
<protein>
    <submittedName>
        <fullName evidence="1">Uncharacterized protein</fullName>
    </submittedName>
</protein>
<evidence type="ECO:0000313" key="2">
    <source>
        <dbReference type="Proteomes" id="UP000601597"/>
    </source>
</evidence>
<sequence length="96" mass="9995">MQQFVEIEAAVERLAMPQVNTGAVLHMGQGLEIGAAGPVHQYRLEWLELSLGGAAGTAGAAGNQADLAVVEGKQVNQQAGLPERAPVENIGGFLLY</sequence>
<reference evidence="2" key="1">
    <citation type="journal article" date="2019" name="Int. J. Syst. Evol. Microbiol.">
        <title>The Global Catalogue of Microorganisms (GCM) 10K type strain sequencing project: providing services to taxonomists for standard genome sequencing and annotation.</title>
        <authorList>
            <consortium name="The Broad Institute Genomics Platform"/>
            <consortium name="The Broad Institute Genome Sequencing Center for Infectious Disease"/>
            <person name="Wu L."/>
            <person name="Ma J."/>
        </authorList>
    </citation>
    <scope>NUCLEOTIDE SEQUENCE [LARGE SCALE GENOMIC DNA]</scope>
    <source>
        <strain evidence="2">KCTC 22280</strain>
    </source>
</reference>
<organism evidence="1 2">
    <name type="scientific">Marinobacter zhanjiangensis</name>
    <dbReference type="NCBI Taxonomy" id="578215"/>
    <lineage>
        <taxon>Bacteria</taxon>
        <taxon>Pseudomonadati</taxon>
        <taxon>Pseudomonadota</taxon>
        <taxon>Gammaproteobacteria</taxon>
        <taxon>Pseudomonadales</taxon>
        <taxon>Marinobacteraceae</taxon>
        <taxon>Marinobacter</taxon>
    </lineage>
</organism>
<evidence type="ECO:0000313" key="1">
    <source>
        <dbReference type="EMBL" id="GGY75954.1"/>
    </source>
</evidence>
<gene>
    <name evidence="1" type="ORF">GCM10007071_24130</name>
</gene>
<keyword evidence="2" id="KW-1185">Reference proteome</keyword>
<name>A0ABQ3B372_9GAMM</name>